<dbReference type="Pfam" id="PF01388">
    <property type="entry name" value="ARID"/>
    <property type="match status" value="1"/>
</dbReference>
<feature type="compositionally biased region" description="Basic and acidic residues" evidence="9">
    <location>
        <begin position="674"/>
        <end position="683"/>
    </location>
</feature>
<reference evidence="14" key="1">
    <citation type="submission" date="2016-11" db="EMBL/GenBank/DDBJ databases">
        <title>The genome sequence of Colletotrichum cuscutae.</title>
        <authorList>
            <person name="Baroncelli R."/>
        </authorList>
    </citation>
    <scope>NUCLEOTIDE SEQUENCE</scope>
    <source>
        <strain evidence="14">IMI 304802</strain>
    </source>
</reference>
<dbReference type="SUPFAM" id="SSF46689">
    <property type="entry name" value="Homeodomain-like"/>
    <property type="match status" value="2"/>
</dbReference>
<gene>
    <name evidence="14" type="ORF">CCUS01_13498</name>
</gene>
<evidence type="ECO:0000256" key="9">
    <source>
        <dbReference type="SAM" id="MobiDB-lite"/>
    </source>
</evidence>
<evidence type="ECO:0000256" key="8">
    <source>
        <dbReference type="RuleBase" id="RU367107"/>
    </source>
</evidence>
<dbReference type="InterPro" id="IPR039595">
    <property type="entry name" value="TE2IP/Rap1"/>
</dbReference>
<evidence type="ECO:0000256" key="5">
    <source>
        <dbReference type="ARBA" id="ARBA00023159"/>
    </source>
</evidence>
<feature type="compositionally biased region" description="Acidic residues" evidence="9">
    <location>
        <begin position="499"/>
        <end position="518"/>
    </location>
</feature>
<feature type="compositionally biased region" description="Acidic residues" evidence="9">
    <location>
        <begin position="697"/>
        <end position="712"/>
    </location>
</feature>
<proteinExistence type="inferred from homology"/>
<sequence>MSAGGITYDGVPGARGTLFKDLKFFVSLRVPGRVRILDLIKQNGGTIAKLENQADHYITYDTGPKPAGSLDWKFVRDSVDNGAVQETDKYEMHQTPTASRPVGGSRPAGGARPTAKSANSAPIKGTRTPFNTADDESLARWVLSHAANKKSGNEIYQTFDGINNRHTWHSWRDRWVKKLSKLPPAELEKMAANAPDIALPPPPAAATPSKRSQATRPAVKKAPPLATPKSVSQLPPAKAEVKATVRPSSATHQPAVRRPLTPAKRAKFTEAEDDLLIREAGRFGGTPDTKFFKKFSERHSSHSEAAWKRHWTQILEPRLRESSKESLDESGLLPEESSTVNIKTRPDTAPSGEPTRQMGRPQDERPTESNSQPTETSEPKAVSSGASPAREEVDEAEQSREPKVEESQAVTRQDFYDQLWGYRKFHHIDTQTNPEIKDQSVDLWLLWQAVGDQYQKGAVEIDWAAVADKLGFHIENAQLVQQCFADHVAGFAASGMLDEPDVESEDDEVSQPEDEDAVPDVQLEPPQVQQAVTPGASRKRQAIVVETSGFPSTPNSRKKRQRLGPDDEIPSTPDDKLGLASFGNLGPSPSLSVKQWTASEEQVEGATERDVEKEEPEEDLTGKPRRLEPETQDFGFDDTFNATDKSQDSIEFDISPSQQLLGEEESVTPVPLSYKRDKGKGIDRNQSPNLTPVQEWPAEEGEGEEEEEEEAEEKGAEEAGEAGEAPKDATDQTMTDSQESTDKTVELQDLMDRFVSFGYPREDIVLALMATSLCTPLATSLVKYLKEHKDIPNNWQGVWTINDDKRLRRIDAAGSEGGPVDAKIQKYWDYLESKHTRIRIAQRRKFLAYLDETGQSSQ</sequence>
<dbReference type="InterPro" id="IPR038104">
    <property type="entry name" value="Rap1_C_sf"/>
</dbReference>
<dbReference type="GO" id="GO:0031848">
    <property type="term" value="P:protection from non-homologous end joining at telomere"/>
    <property type="evidence" value="ECO:0007669"/>
    <property type="project" value="TreeGrafter"/>
</dbReference>
<dbReference type="GO" id="GO:0070187">
    <property type="term" value="C:shelterin complex"/>
    <property type="evidence" value="ECO:0007669"/>
    <property type="project" value="TreeGrafter"/>
</dbReference>
<evidence type="ECO:0000256" key="6">
    <source>
        <dbReference type="ARBA" id="ARBA00023163"/>
    </source>
</evidence>
<feature type="domain" description="ARID" evidence="10">
    <location>
        <begin position="412"/>
        <end position="491"/>
    </location>
</feature>
<dbReference type="EMBL" id="MPDP01000017">
    <property type="protein sequence ID" value="KAK1495108.1"/>
    <property type="molecule type" value="Genomic_DNA"/>
</dbReference>
<dbReference type="Gene3D" id="1.10.150.60">
    <property type="entry name" value="ARID DNA-binding domain"/>
    <property type="match status" value="1"/>
</dbReference>
<feature type="region of interest" description="Disordered" evidence="9">
    <location>
        <begin position="85"/>
        <end position="131"/>
    </location>
</feature>
<dbReference type="InterPro" id="IPR021661">
    <property type="entry name" value="Rap1_C"/>
</dbReference>
<dbReference type="GO" id="GO:0010833">
    <property type="term" value="P:telomere maintenance via telomere lengthening"/>
    <property type="evidence" value="ECO:0007669"/>
    <property type="project" value="UniProtKB-UniRule"/>
</dbReference>
<comment type="similarity">
    <text evidence="1 8">Belongs to the RAP1 family.</text>
</comment>
<dbReference type="InterPro" id="IPR009057">
    <property type="entry name" value="Homeodomain-like_sf"/>
</dbReference>
<keyword evidence="3 8" id="KW-0779">Telomere</keyword>
<dbReference type="InterPro" id="IPR001606">
    <property type="entry name" value="ARID_dom"/>
</dbReference>
<feature type="compositionally biased region" description="Basic and acidic residues" evidence="9">
    <location>
        <begin position="620"/>
        <end position="629"/>
    </location>
</feature>
<dbReference type="Proteomes" id="UP001239213">
    <property type="component" value="Unassembled WGS sequence"/>
</dbReference>
<dbReference type="PANTHER" id="PTHR16466">
    <property type="entry name" value="TELOMERE REPEAT-BINDING FACTOR 2-INTERACTING PROTEIN 1"/>
    <property type="match status" value="1"/>
</dbReference>
<dbReference type="PANTHER" id="PTHR16466:SF6">
    <property type="entry name" value="TELOMERIC REPEAT-BINDING FACTOR 2-INTERACTING PROTEIN 1"/>
    <property type="match status" value="1"/>
</dbReference>
<dbReference type="InterPro" id="IPR036431">
    <property type="entry name" value="ARID_dom_sf"/>
</dbReference>
<comment type="subcellular location">
    <subcellularLocation>
        <location evidence="8">Nucleus</location>
    </subcellularLocation>
    <subcellularLocation>
        <location evidence="8">Chromosome</location>
        <location evidence="8">Telomere</location>
    </subcellularLocation>
</comment>
<evidence type="ECO:0000259" key="10">
    <source>
        <dbReference type="Pfam" id="PF01388"/>
    </source>
</evidence>
<name>A0AAJ0DNE7_9PEZI</name>
<evidence type="ECO:0000259" key="12">
    <source>
        <dbReference type="Pfam" id="PF11626"/>
    </source>
</evidence>
<evidence type="ECO:0000256" key="1">
    <source>
        <dbReference type="ARBA" id="ARBA00010467"/>
    </source>
</evidence>
<dbReference type="SUPFAM" id="SSF46774">
    <property type="entry name" value="ARID-like"/>
    <property type="match status" value="1"/>
</dbReference>
<accession>A0AAJ0DNE7</accession>
<evidence type="ECO:0000259" key="13">
    <source>
        <dbReference type="Pfam" id="PF16589"/>
    </source>
</evidence>
<feature type="domain" description="TERF2-interacting telomeric protein 1 Myb" evidence="11">
    <location>
        <begin position="130"/>
        <end position="182"/>
    </location>
</feature>
<keyword evidence="2 8" id="KW-0158">Chromosome</keyword>
<feature type="domain" description="BRCT" evidence="13">
    <location>
        <begin position="17"/>
        <end position="91"/>
    </location>
</feature>
<dbReference type="Pfam" id="PF08914">
    <property type="entry name" value="Myb_Rap1"/>
    <property type="match status" value="1"/>
</dbReference>
<dbReference type="Gene3D" id="1.10.10.60">
    <property type="entry name" value="Homeodomain-like"/>
    <property type="match status" value="2"/>
</dbReference>
<keyword evidence="15" id="KW-1185">Reference proteome</keyword>
<keyword evidence="4" id="KW-0805">Transcription regulation</keyword>
<evidence type="ECO:0000256" key="2">
    <source>
        <dbReference type="ARBA" id="ARBA00022454"/>
    </source>
</evidence>
<feature type="compositionally biased region" description="Basic and acidic residues" evidence="9">
    <location>
        <begin position="397"/>
        <end position="406"/>
    </location>
</feature>
<comment type="function">
    <text evidence="8">Involved in the regulation of telomere length, clustering and has a specific role in telomere position effect (TPE).</text>
</comment>
<evidence type="ECO:0000313" key="15">
    <source>
        <dbReference type="Proteomes" id="UP001239213"/>
    </source>
</evidence>
<feature type="domain" description="TRF2-interacting telomeric protein/Rap1 C-terminal" evidence="12">
    <location>
        <begin position="754"/>
        <end position="848"/>
    </location>
</feature>
<evidence type="ECO:0000256" key="7">
    <source>
        <dbReference type="ARBA" id="ARBA00023242"/>
    </source>
</evidence>
<evidence type="ECO:0000259" key="11">
    <source>
        <dbReference type="Pfam" id="PF08914"/>
    </source>
</evidence>
<comment type="caution">
    <text evidence="14">The sequence shown here is derived from an EMBL/GenBank/DDBJ whole genome shotgun (WGS) entry which is preliminary data.</text>
</comment>
<feature type="region of interest" description="Disordered" evidence="9">
    <location>
        <begin position="499"/>
        <end position="744"/>
    </location>
</feature>
<dbReference type="InterPro" id="IPR001357">
    <property type="entry name" value="BRCT_dom"/>
</dbReference>
<dbReference type="GO" id="GO:0042162">
    <property type="term" value="F:telomeric DNA binding"/>
    <property type="evidence" value="ECO:0007669"/>
    <property type="project" value="TreeGrafter"/>
</dbReference>
<dbReference type="CDD" id="cd16100">
    <property type="entry name" value="ARID"/>
    <property type="match status" value="1"/>
</dbReference>
<feature type="region of interest" description="Disordered" evidence="9">
    <location>
        <begin position="322"/>
        <end position="410"/>
    </location>
</feature>
<keyword evidence="7 8" id="KW-0539">Nucleus</keyword>
<dbReference type="Pfam" id="PF16589">
    <property type="entry name" value="BRCT_2"/>
    <property type="match status" value="1"/>
</dbReference>
<feature type="region of interest" description="Disordered" evidence="9">
    <location>
        <begin position="195"/>
        <end position="267"/>
    </location>
</feature>
<feature type="compositionally biased region" description="Polar residues" evidence="9">
    <location>
        <begin position="587"/>
        <end position="600"/>
    </location>
</feature>
<keyword evidence="5" id="KW-0010">Activator</keyword>
<evidence type="ECO:0000313" key="14">
    <source>
        <dbReference type="EMBL" id="KAK1495108.1"/>
    </source>
</evidence>
<comment type="subunit">
    <text evidence="8">Homodimer.</text>
</comment>
<dbReference type="CDD" id="cd11655">
    <property type="entry name" value="rap1_myb-like"/>
    <property type="match status" value="2"/>
</dbReference>
<dbReference type="InterPro" id="IPR015010">
    <property type="entry name" value="TERF2IP_Myb"/>
</dbReference>
<evidence type="ECO:0000256" key="3">
    <source>
        <dbReference type="ARBA" id="ARBA00022895"/>
    </source>
</evidence>
<keyword evidence="6" id="KW-0804">Transcription</keyword>
<dbReference type="AlphaFoldDB" id="A0AAJ0DNE7"/>
<dbReference type="Gene3D" id="1.10.10.2170">
    <property type="match status" value="1"/>
</dbReference>
<protein>
    <recommendedName>
        <fullName evidence="8">DNA-binding protein RAP1</fullName>
    </recommendedName>
</protein>
<organism evidence="14 15">
    <name type="scientific">Colletotrichum cuscutae</name>
    <dbReference type="NCBI Taxonomy" id="1209917"/>
    <lineage>
        <taxon>Eukaryota</taxon>
        <taxon>Fungi</taxon>
        <taxon>Dikarya</taxon>
        <taxon>Ascomycota</taxon>
        <taxon>Pezizomycotina</taxon>
        <taxon>Sordariomycetes</taxon>
        <taxon>Hypocreomycetidae</taxon>
        <taxon>Glomerellales</taxon>
        <taxon>Glomerellaceae</taxon>
        <taxon>Colletotrichum</taxon>
        <taxon>Colletotrichum acutatum species complex</taxon>
    </lineage>
</organism>
<evidence type="ECO:0000256" key="4">
    <source>
        <dbReference type="ARBA" id="ARBA00023015"/>
    </source>
</evidence>
<dbReference type="Pfam" id="PF11626">
    <property type="entry name" value="Rap1_C"/>
    <property type="match status" value="1"/>
</dbReference>